<evidence type="ECO:0000256" key="5">
    <source>
        <dbReference type="SAM" id="SignalP"/>
    </source>
</evidence>
<dbReference type="PROSITE" id="PS51470">
    <property type="entry name" value="FG_GAP"/>
    <property type="match status" value="1"/>
</dbReference>
<proteinExistence type="predicted"/>
<keyword evidence="3" id="KW-0325">Glycoprotein</keyword>
<evidence type="ECO:0000313" key="7">
    <source>
        <dbReference type="Proteomes" id="UP000261811"/>
    </source>
</evidence>
<dbReference type="SMART" id="SM00191">
    <property type="entry name" value="Int_alpha"/>
    <property type="match status" value="3"/>
</dbReference>
<keyword evidence="7" id="KW-1185">Reference proteome</keyword>
<reference evidence="6 7" key="1">
    <citation type="submission" date="2018-08" db="EMBL/GenBank/DDBJ databases">
        <title>Actinomadura jelena sp. nov., a novel Actinomycete isolated from soil in Chad.</title>
        <authorList>
            <person name="Shi L."/>
        </authorList>
    </citation>
    <scope>NUCLEOTIDE SEQUENCE [LARGE SCALE GENOMIC DNA]</scope>
    <source>
        <strain evidence="6 7">NEAU-G17</strain>
    </source>
</reference>
<keyword evidence="1 5" id="KW-0732">Signal</keyword>
<accession>A0A372JBE3</accession>
<dbReference type="InterPro" id="IPR013517">
    <property type="entry name" value="FG-GAP"/>
</dbReference>
<protein>
    <recommendedName>
        <fullName evidence="8">VCBS repeat-containing protein</fullName>
    </recommendedName>
</protein>
<feature type="signal peptide" evidence="5">
    <location>
        <begin position="1"/>
        <end position="36"/>
    </location>
</feature>
<evidence type="ECO:0000256" key="3">
    <source>
        <dbReference type="ARBA" id="ARBA00023180"/>
    </source>
</evidence>
<dbReference type="PANTHER" id="PTHR46580">
    <property type="entry name" value="SENSOR KINASE-RELATED"/>
    <property type="match status" value="1"/>
</dbReference>
<evidence type="ECO:0008006" key="8">
    <source>
        <dbReference type="Google" id="ProtNLM"/>
    </source>
</evidence>
<evidence type="ECO:0000256" key="4">
    <source>
        <dbReference type="SAM" id="MobiDB-lite"/>
    </source>
</evidence>
<organism evidence="6 7">
    <name type="scientific">Actinomadura logoneensis</name>
    <dbReference type="NCBI Taxonomy" id="2293572"/>
    <lineage>
        <taxon>Bacteria</taxon>
        <taxon>Bacillati</taxon>
        <taxon>Actinomycetota</taxon>
        <taxon>Actinomycetes</taxon>
        <taxon>Streptosporangiales</taxon>
        <taxon>Thermomonosporaceae</taxon>
        <taxon>Actinomadura</taxon>
    </lineage>
</organism>
<comment type="caution">
    <text evidence="6">The sequence shown here is derived from an EMBL/GenBank/DDBJ whole genome shotgun (WGS) entry which is preliminary data.</text>
</comment>
<dbReference type="AlphaFoldDB" id="A0A372JBE3"/>
<dbReference type="Pfam" id="PF01839">
    <property type="entry name" value="FG-GAP"/>
    <property type="match status" value="1"/>
</dbReference>
<evidence type="ECO:0000256" key="2">
    <source>
        <dbReference type="ARBA" id="ARBA00022737"/>
    </source>
</evidence>
<dbReference type="Gene3D" id="2.130.10.130">
    <property type="entry name" value="Integrin alpha, N-terminal"/>
    <property type="match status" value="3"/>
</dbReference>
<keyword evidence="2" id="KW-0677">Repeat</keyword>
<feature type="region of interest" description="Disordered" evidence="4">
    <location>
        <begin position="62"/>
        <end position="92"/>
    </location>
</feature>
<dbReference type="SUPFAM" id="SSF69318">
    <property type="entry name" value="Integrin alpha N-terminal domain"/>
    <property type="match status" value="1"/>
</dbReference>
<dbReference type="EMBL" id="QURH01000986">
    <property type="protein sequence ID" value="RFU37290.1"/>
    <property type="molecule type" value="Genomic_DNA"/>
</dbReference>
<dbReference type="Proteomes" id="UP000261811">
    <property type="component" value="Unassembled WGS sequence"/>
</dbReference>
<name>A0A372JBE3_9ACTN</name>
<dbReference type="InterPro" id="IPR013519">
    <property type="entry name" value="Int_alpha_beta-p"/>
</dbReference>
<dbReference type="InterPro" id="IPR028994">
    <property type="entry name" value="Integrin_alpha_N"/>
</dbReference>
<dbReference type="PANTHER" id="PTHR46580:SF2">
    <property type="entry name" value="MAM DOMAIN-CONTAINING PROTEIN"/>
    <property type="match status" value="1"/>
</dbReference>
<feature type="chain" id="PRO_5038753025" description="VCBS repeat-containing protein" evidence="5">
    <location>
        <begin position="37"/>
        <end position="518"/>
    </location>
</feature>
<evidence type="ECO:0000313" key="6">
    <source>
        <dbReference type="EMBL" id="RFU37290.1"/>
    </source>
</evidence>
<evidence type="ECO:0000256" key="1">
    <source>
        <dbReference type="ARBA" id="ARBA00022729"/>
    </source>
</evidence>
<gene>
    <name evidence="6" type="ORF">DZF91_33640</name>
</gene>
<sequence>MVGGPSQVKRLRGTSVRTRNALAATALAAAASLTLAGDITRSGPIAQSADLEAGCVLAPHGGGISSAPSPRAPRGRGRPVTGAVDRGGDFNGDGLRDTAVAVPFRTTDAPGRTLPGRWSGAYVAVVYSGPGGPDPARRQVITHDCLDVPTRGRPDHVFGTTLGSADFDRDGFDDLVVGGQDGGYNGLGPASVTVIYGSADGLTGRSVEMVVERTQSFFGTVAIGDFGGDGALDIAATPGSFGDLYLFRDVVDRPVTAERSALIRRPPHGRGAEDSYESLQVADFNADGRSDLAVMVDWSSEGERRRQWGELRLGGAEGLSERATVFGRDRIGLQSMAGDVTGDGRPDLVTREGSRSMSVVPGTRTGLGDPQRFTIPLPPGPVNQVPSPDLPSSLGFAVGDVTGDRTADVVVSEGGRVAVLPGGPAGVRSAQADIVEPDGRPQPSGGDARWLGGGLSVGDLTGDGEPELTVGAPEWSSRAGGRLYILPGGRTSGSTTLSGVQLGLTQRPSGGFGQVLLP</sequence>